<protein>
    <submittedName>
        <fullName evidence="2">Uncharacterized protein</fullName>
    </submittedName>
</protein>
<evidence type="ECO:0000256" key="1">
    <source>
        <dbReference type="SAM" id="Phobius"/>
    </source>
</evidence>
<reference evidence="2 3" key="2">
    <citation type="submission" date="2020-01" db="EMBL/GenBank/DDBJ databases">
        <title>Clostridiaceae sp. nov. isolated from the gut of human by culturomics.</title>
        <authorList>
            <person name="Chang Y."/>
        </authorList>
    </citation>
    <scope>NUCLEOTIDE SEQUENCE [LARGE SCALE GENOMIC DNA]</scope>
    <source>
        <strain evidence="2 3">DONG20-135</strain>
    </source>
</reference>
<dbReference type="EMBL" id="WUUQ01000001">
    <property type="protein sequence ID" value="MXQ72624.1"/>
    <property type="molecule type" value="Genomic_DNA"/>
</dbReference>
<keyword evidence="3" id="KW-1185">Reference proteome</keyword>
<proteinExistence type="predicted"/>
<evidence type="ECO:0000313" key="3">
    <source>
        <dbReference type="Proteomes" id="UP000434036"/>
    </source>
</evidence>
<reference evidence="2 3" key="1">
    <citation type="submission" date="2019-12" db="EMBL/GenBank/DDBJ databases">
        <authorList>
            <person name="Yang R."/>
        </authorList>
    </citation>
    <scope>NUCLEOTIDE SEQUENCE [LARGE SCALE GENOMIC DNA]</scope>
    <source>
        <strain evidence="2 3">DONG20-135</strain>
    </source>
</reference>
<accession>A0A6N8U5M8</accession>
<dbReference type="AlphaFoldDB" id="A0A6N8U5M8"/>
<keyword evidence="1" id="KW-0472">Membrane</keyword>
<evidence type="ECO:0000313" key="2">
    <source>
        <dbReference type="EMBL" id="MXQ72624.1"/>
    </source>
</evidence>
<name>A0A6N8U5M8_9FIRM</name>
<dbReference type="Proteomes" id="UP000434036">
    <property type="component" value="Unassembled WGS sequence"/>
</dbReference>
<gene>
    <name evidence="2" type="ORF">GSF08_01525</name>
</gene>
<organism evidence="2 3">
    <name type="scientific">Copranaerobaculum intestinale</name>
    <dbReference type="NCBI Taxonomy" id="2692629"/>
    <lineage>
        <taxon>Bacteria</taxon>
        <taxon>Bacillati</taxon>
        <taxon>Bacillota</taxon>
        <taxon>Erysipelotrichia</taxon>
        <taxon>Erysipelotrichales</taxon>
        <taxon>Erysipelotrichaceae</taxon>
        <taxon>Copranaerobaculum</taxon>
    </lineage>
</organism>
<keyword evidence="1" id="KW-0812">Transmembrane</keyword>
<comment type="caution">
    <text evidence="2">The sequence shown here is derived from an EMBL/GenBank/DDBJ whole genome shotgun (WGS) entry which is preliminary data.</text>
</comment>
<feature type="transmembrane region" description="Helical" evidence="1">
    <location>
        <begin position="92"/>
        <end position="113"/>
    </location>
</feature>
<keyword evidence="1" id="KW-1133">Transmembrane helix</keyword>
<dbReference type="RefSeq" id="WP_160624112.1">
    <property type="nucleotide sequence ID" value="NZ_WUUQ01000001.1"/>
</dbReference>
<sequence length="118" mass="13416">MVDNILEEIRICSKCGTKTFCDYCPKCGSKMPASRSMNRSIFNRTDFDSYRRRQANSHSGTTQKMIRQVPGKAAAKQTKITAQQTSVNGYKIIAYVIVIIIIVVLMFISNFSIDQFFE</sequence>